<proteinExistence type="predicted"/>
<evidence type="ECO:0000313" key="1">
    <source>
        <dbReference type="EMBL" id="MPC33618.1"/>
    </source>
</evidence>
<gene>
    <name evidence="1" type="ORF">E2C01_026973</name>
</gene>
<evidence type="ECO:0000313" key="2">
    <source>
        <dbReference type="Proteomes" id="UP000324222"/>
    </source>
</evidence>
<reference evidence="1 2" key="1">
    <citation type="submission" date="2019-05" db="EMBL/GenBank/DDBJ databases">
        <title>Another draft genome of Portunus trituberculatus and its Hox gene families provides insights of decapod evolution.</title>
        <authorList>
            <person name="Jeong J.-H."/>
            <person name="Song I."/>
            <person name="Kim S."/>
            <person name="Choi T."/>
            <person name="Kim D."/>
            <person name="Ryu S."/>
            <person name="Kim W."/>
        </authorList>
    </citation>
    <scope>NUCLEOTIDE SEQUENCE [LARGE SCALE GENOMIC DNA]</scope>
    <source>
        <tissue evidence="1">Muscle</tissue>
    </source>
</reference>
<dbReference type="EMBL" id="VSRR010002871">
    <property type="protein sequence ID" value="MPC33618.1"/>
    <property type="molecule type" value="Genomic_DNA"/>
</dbReference>
<protein>
    <submittedName>
        <fullName evidence="1">Uncharacterized protein</fullName>
    </submittedName>
</protein>
<dbReference type="Proteomes" id="UP000324222">
    <property type="component" value="Unassembled WGS sequence"/>
</dbReference>
<dbReference type="AlphaFoldDB" id="A0A5B7EJX6"/>
<sequence length="136" mass="15492">MHIHYLLPPPDRFVNAHRPVFHLRADSISNKAHITKRFRILLGVLSKRLSCHYNSRSTVCRLSPYSSTSTSIHPYNGLQLLQTQIPAPPQLSLSPTATEHPCPSQASVTVPPPWLHQSLDHKILSTTTYRHLDYFH</sequence>
<keyword evidence="2" id="KW-1185">Reference proteome</keyword>
<comment type="caution">
    <text evidence="1">The sequence shown here is derived from an EMBL/GenBank/DDBJ whole genome shotgun (WGS) entry which is preliminary data.</text>
</comment>
<accession>A0A5B7EJX6</accession>
<organism evidence="1 2">
    <name type="scientific">Portunus trituberculatus</name>
    <name type="common">Swimming crab</name>
    <name type="synonym">Neptunus trituberculatus</name>
    <dbReference type="NCBI Taxonomy" id="210409"/>
    <lineage>
        <taxon>Eukaryota</taxon>
        <taxon>Metazoa</taxon>
        <taxon>Ecdysozoa</taxon>
        <taxon>Arthropoda</taxon>
        <taxon>Crustacea</taxon>
        <taxon>Multicrustacea</taxon>
        <taxon>Malacostraca</taxon>
        <taxon>Eumalacostraca</taxon>
        <taxon>Eucarida</taxon>
        <taxon>Decapoda</taxon>
        <taxon>Pleocyemata</taxon>
        <taxon>Brachyura</taxon>
        <taxon>Eubrachyura</taxon>
        <taxon>Portunoidea</taxon>
        <taxon>Portunidae</taxon>
        <taxon>Portuninae</taxon>
        <taxon>Portunus</taxon>
    </lineage>
</organism>
<name>A0A5B7EJX6_PORTR</name>